<feature type="compositionally biased region" description="Polar residues" evidence="1">
    <location>
        <begin position="1"/>
        <end position="22"/>
    </location>
</feature>
<keyword evidence="2" id="KW-0812">Transmembrane</keyword>
<dbReference type="EMBL" id="QXJM01000027">
    <property type="protein sequence ID" value="RIE04278.1"/>
    <property type="molecule type" value="Genomic_DNA"/>
</dbReference>
<organism evidence="3 4">
    <name type="scientific">Cohnella faecalis</name>
    <dbReference type="NCBI Taxonomy" id="2315694"/>
    <lineage>
        <taxon>Bacteria</taxon>
        <taxon>Bacillati</taxon>
        <taxon>Bacillota</taxon>
        <taxon>Bacilli</taxon>
        <taxon>Bacillales</taxon>
        <taxon>Paenibacillaceae</taxon>
        <taxon>Cohnella</taxon>
    </lineage>
</organism>
<feature type="region of interest" description="Disordered" evidence="1">
    <location>
        <begin position="1"/>
        <end position="23"/>
    </location>
</feature>
<accession>A0A398CUA3</accession>
<evidence type="ECO:0000256" key="2">
    <source>
        <dbReference type="SAM" id="Phobius"/>
    </source>
</evidence>
<evidence type="ECO:0000256" key="1">
    <source>
        <dbReference type="SAM" id="MobiDB-lite"/>
    </source>
</evidence>
<dbReference type="AlphaFoldDB" id="A0A398CUA3"/>
<protein>
    <submittedName>
        <fullName evidence="3">Uncharacterized protein</fullName>
    </submittedName>
</protein>
<proteinExistence type="predicted"/>
<keyword evidence="4" id="KW-1185">Reference proteome</keyword>
<reference evidence="3 4" key="1">
    <citation type="submission" date="2018-09" db="EMBL/GenBank/DDBJ databases">
        <title>Cohnella cavernae sp. nov., isolated from a karst cave.</title>
        <authorList>
            <person name="Zhu H."/>
        </authorList>
    </citation>
    <scope>NUCLEOTIDE SEQUENCE [LARGE SCALE GENOMIC DNA]</scope>
    <source>
        <strain evidence="3 4">K2E09-144</strain>
    </source>
</reference>
<keyword evidence="2" id="KW-1133">Transmembrane helix</keyword>
<sequence>MNDGSFFSRSTSFNGGQPSVSTDRGIEWLIPDVRNGVSGMIFGKIRTLARTSRQLSIVRFLAYSFPSSTLHLFFLTLVILIAFRFVKRS</sequence>
<keyword evidence="2" id="KW-0472">Membrane</keyword>
<dbReference type="Proteomes" id="UP000266340">
    <property type="component" value="Unassembled WGS sequence"/>
</dbReference>
<evidence type="ECO:0000313" key="3">
    <source>
        <dbReference type="EMBL" id="RIE04278.1"/>
    </source>
</evidence>
<evidence type="ECO:0000313" key="4">
    <source>
        <dbReference type="Proteomes" id="UP000266340"/>
    </source>
</evidence>
<feature type="transmembrane region" description="Helical" evidence="2">
    <location>
        <begin position="60"/>
        <end position="83"/>
    </location>
</feature>
<name>A0A398CUA3_9BACL</name>
<comment type="caution">
    <text evidence="3">The sequence shown here is derived from an EMBL/GenBank/DDBJ whole genome shotgun (WGS) entry which is preliminary data.</text>
</comment>
<gene>
    <name evidence="3" type="ORF">D3H35_06600</name>
</gene>